<name>A0ABN8ECL1_9GAMM</name>
<dbReference type="InterPro" id="IPR017972">
    <property type="entry name" value="Cyt_P450_CS"/>
</dbReference>
<evidence type="ECO:0000256" key="2">
    <source>
        <dbReference type="RuleBase" id="RU000461"/>
    </source>
</evidence>
<dbReference type="PRINTS" id="PR00385">
    <property type="entry name" value="P450"/>
</dbReference>
<dbReference type="EC" id="1.14.-.-" evidence="3"/>
<proteinExistence type="inferred from homology"/>
<evidence type="ECO:0000313" key="3">
    <source>
        <dbReference type="EMBL" id="CAH0990216.1"/>
    </source>
</evidence>
<sequence length="470" mass="53287">MQDFLYHSRRKALSYSLQALLRYSAWQIARRQSKSPPKIQLPAVANPQTPEDFRPLQAECFQNPFDFYRVIRDEHPVYQLPNGIFCISRFEDIVSVSRDTDNYSSSHQGIIAGLRSGASVEKAGAKMEKIAEMGVIPSDVLALSDPPKHTSERKVGHKGLNARFVKGLESEVETLCKTMMDEFIDSGRVEFMQQFGWKLPMVLIIKLLGFPEEDFEDIKGWCVHGISTQSGISTTSELMYSRSQMMVFMRYCWQQYLLAKKKPRSDLSRIFVDAATDPQNPMTDAVAVSGIMQLLLAGSDSSATSMGNALKMLIDNPNIAEEIRSDIDGNLPPFIEEVFRLEAAFQGHFRWTKNDCELHGVKLPKNSRIFLMWASGNRDERVFDNPEKIDLQRHNGKKHLTFGHGIHACIGRELARTEIRIVLKEFLLRTRHMRIDGEAPFLASMFARTLITLPVVFEPANTTPAGEKLI</sequence>
<dbReference type="SUPFAM" id="SSF48264">
    <property type="entry name" value="Cytochrome P450"/>
    <property type="match status" value="1"/>
</dbReference>
<dbReference type="InterPro" id="IPR002397">
    <property type="entry name" value="Cyt_P450_B"/>
</dbReference>
<keyword evidence="4" id="KW-1185">Reference proteome</keyword>
<reference evidence="3" key="1">
    <citation type="submission" date="2021-12" db="EMBL/GenBank/DDBJ databases">
        <authorList>
            <person name="Rodrigo-Torres L."/>
            <person name="Arahal R. D."/>
            <person name="Lucena T."/>
        </authorList>
    </citation>
    <scope>NUCLEOTIDE SEQUENCE</scope>
    <source>
        <strain evidence="3">CECT 8267</strain>
    </source>
</reference>
<keyword evidence="2" id="KW-0349">Heme</keyword>
<keyword evidence="2" id="KW-0479">Metal-binding</keyword>
<comment type="caution">
    <text evidence="3">The sequence shown here is derived from an EMBL/GenBank/DDBJ whole genome shotgun (WGS) entry which is preliminary data.</text>
</comment>
<evidence type="ECO:0000256" key="1">
    <source>
        <dbReference type="ARBA" id="ARBA00010617"/>
    </source>
</evidence>
<dbReference type="GO" id="GO:0016491">
    <property type="term" value="F:oxidoreductase activity"/>
    <property type="evidence" value="ECO:0007669"/>
    <property type="project" value="UniProtKB-KW"/>
</dbReference>
<dbReference type="PANTHER" id="PTHR46696">
    <property type="entry name" value="P450, PUTATIVE (EUROFUNG)-RELATED"/>
    <property type="match status" value="1"/>
</dbReference>
<dbReference type="InterPro" id="IPR036396">
    <property type="entry name" value="Cyt_P450_sf"/>
</dbReference>
<dbReference type="Gene3D" id="1.10.630.10">
    <property type="entry name" value="Cytochrome P450"/>
    <property type="match status" value="1"/>
</dbReference>
<keyword evidence="2 3" id="KW-0560">Oxidoreductase</keyword>
<organism evidence="3 4">
    <name type="scientific">Sinobacterium norvegicum</name>
    <dbReference type="NCBI Taxonomy" id="1641715"/>
    <lineage>
        <taxon>Bacteria</taxon>
        <taxon>Pseudomonadati</taxon>
        <taxon>Pseudomonadota</taxon>
        <taxon>Gammaproteobacteria</taxon>
        <taxon>Cellvibrionales</taxon>
        <taxon>Spongiibacteraceae</taxon>
        <taxon>Sinobacterium</taxon>
    </lineage>
</organism>
<comment type="similarity">
    <text evidence="1 2">Belongs to the cytochrome P450 family.</text>
</comment>
<dbReference type="InterPro" id="IPR001128">
    <property type="entry name" value="Cyt_P450"/>
</dbReference>
<accession>A0ABN8ECL1</accession>
<dbReference type="PROSITE" id="PS00086">
    <property type="entry name" value="CYTOCHROME_P450"/>
    <property type="match status" value="1"/>
</dbReference>
<protein>
    <submittedName>
        <fullName evidence="3">Cytochrome P450 144</fullName>
        <ecNumber evidence="3">1.14.-.-</ecNumber>
    </submittedName>
</protein>
<dbReference type="Pfam" id="PF00067">
    <property type="entry name" value="p450"/>
    <property type="match status" value="1"/>
</dbReference>
<dbReference type="Proteomes" id="UP000838100">
    <property type="component" value="Unassembled WGS sequence"/>
</dbReference>
<keyword evidence="2" id="KW-0408">Iron</keyword>
<gene>
    <name evidence="3" type="ORF">SIN8267_00308</name>
</gene>
<dbReference type="PRINTS" id="PR00359">
    <property type="entry name" value="BP450"/>
</dbReference>
<evidence type="ECO:0000313" key="4">
    <source>
        <dbReference type="Proteomes" id="UP000838100"/>
    </source>
</evidence>
<dbReference type="PANTHER" id="PTHR46696:SF4">
    <property type="entry name" value="BIOTIN BIOSYNTHESIS CYTOCHROME P450"/>
    <property type="match status" value="1"/>
</dbReference>
<dbReference type="RefSeq" id="WP_237442902.1">
    <property type="nucleotide sequence ID" value="NZ_CAKLPX010000001.1"/>
</dbReference>
<dbReference type="EMBL" id="CAKLPX010000001">
    <property type="protein sequence ID" value="CAH0990216.1"/>
    <property type="molecule type" value="Genomic_DNA"/>
</dbReference>
<keyword evidence="2" id="KW-0503">Monooxygenase</keyword>